<comment type="caution">
    <text evidence="1">The sequence shown here is derived from an EMBL/GenBank/DDBJ whole genome shotgun (WGS) entry which is preliminary data.</text>
</comment>
<gene>
    <name evidence="1" type="ORF">A2290_01095</name>
</gene>
<proteinExistence type="predicted"/>
<dbReference type="EMBL" id="MEUA01000067">
    <property type="protein sequence ID" value="OGC12764.1"/>
    <property type="molecule type" value="Genomic_DNA"/>
</dbReference>
<evidence type="ECO:0000313" key="2">
    <source>
        <dbReference type="Proteomes" id="UP000177905"/>
    </source>
</evidence>
<accession>A0A1F4RX70</accession>
<evidence type="ECO:0000313" key="1">
    <source>
        <dbReference type="EMBL" id="OGC12764.1"/>
    </source>
</evidence>
<dbReference type="AlphaFoldDB" id="A0A1F4RX70"/>
<name>A0A1F4RX70_UNCSA</name>
<reference evidence="1 2" key="1">
    <citation type="journal article" date="2016" name="Nat. Commun.">
        <title>Thousands of microbial genomes shed light on interconnected biogeochemical processes in an aquifer system.</title>
        <authorList>
            <person name="Anantharaman K."/>
            <person name="Brown C.T."/>
            <person name="Hug L.A."/>
            <person name="Sharon I."/>
            <person name="Castelle C.J."/>
            <person name="Probst A.J."/>
            <person name="Thomas B.C."/>
            <person name="Singh A."/>
            <person name="Wilkins M.J."/>
            <person name="Karaoz U."/>
            <person name="Brodie E.L."/>
            <person name="Williams K.H."/>
            <person name="Hubbard S.S."/>
            <person name="Banfield J.F."/>
        </authorList>
    </citation>
    <scope>NUCLEOTIDE SEQUENCE [LARGE SCALE GENOMIC DNA]</scope>
</reference>
<organism evidence="1 2">
    <name type="scientific">candidate division WOR-1 bacterium RIFOXYB2_FULL_36_35</name>
    <dbReference type="NCBI Taxonomy" id="1802578"/>
    <lineage>
        <taxon>Bacteria</taxon>
        <taxon>Bacillati</taxon>
        <taxon>Saganbacteria</taxon>
    </lineage>
</organism>
<sequence length="87" mass="10055">MNDINYEIHSLAARLQRGNPQHSKDLTAFKAKIEVNPDPWIRDERLGRILRIFEQNCSVEDRGVSVAIRTKVELLTPQEIKEKSEQA</sequence>
<dbReference type="Proteomes" id="UP000177905">
    <property type="component" value="Unassembled WGS sequence"/>
</dbReference>
<protein>
    <submittedName>
        <fullName evidence="1">Uncharacterized protein</fullName>
    </submittedName>
</protein>